<dbReference type="Proteomes" id="UP000250140">
    <property type="component" value="Unassembled WGS sequence"/>
</dbReference>
<proteinExistence type="predicted"/>
<keyword evidence="3" id="KW-1185">Reference proteome</keyword>
<feature type="compositionally biased region" description="Low complexity" evidence="1">
    <location>
        <begin position="17"/>
        <end position="39"/>
    </location>
</feature>
<evidence type="ECO:0000313" key="3">
    <source>
        <dbReference type="Proteomes" id="UP000250140"/>
    </source>
</evidence>
<sequence length="96" mass="10251">MAVMENGCCSVSKHMCTSGTTSTTSTANMTSTTSTTSTTRNDQKRSARPETRSTPQHKQRTRCSRGLVWSQQPSPTSDPIAPADPAGQAARAGPWH</sequence>
<protein>
    <submittedName>
        <fullName evidence="2">Uncharacterized protein</fullName>
    </submittedName>
</protein>
<feature type="region of interest" description="Disordered" evidence="1">
    <location>
        <begin position="1"/>
        <end position="96"/>
    </location>
</feature>
<organism evidence="2 3">
    <name type="scientific">Glonium stellatum</name>
    <dbReference type="NCBI Taxonomy" id="574774"/>
    <lineage>
        <taxon>Eukaryota</taxon>
        <taxon>Fungi</taxon>
        <taxon>Dikarya</taxon>
        <taxon>Ascomycota</taxon>
        <taxon>Pezizomycotina</taxon>
        <taxon>Dothideomycetes</taxon>
        <taxon>Pleosporomycetidae</taxon>
        <taxon>Gloniales</taxon>
        <taxon>Gloniaceae</taxon>
        <taxon>Glonium</taxon>
    </lineage>
</organism>
<evidence type="ECO:0000313" key="2">
    <source>
        <dbReference type="EMBL" id="OCL08057.1"/>
    </source>
</evidence>
<evidence type="ECO:0000256" key="1">
    <source>
        <dbReference type="SAM" id="MobiDB-lite"/>
    </source>
</evidence>
<reference evidence="2 3" key="1">
    <citation type="journal article" date="2016" name="Nat. Commun.">
        <title>Ectomycorrhizal ecology is imprinted in the genome of the dominant symbiotic fungus Cenococcum geophilum.</title>
        <authorList>
            <consortium name="DOE Joint Genome Institute"/>
            <person name="Peter M."/>
            <person name="Kohler A."/>
            <person name="Ohm R.A."/>
            <person name="Kuo A."/>
            <person name="Krutzmann J."/>
            <person name="Morin E."/>
            <person name="Arend M."/>
            <person name="Barry K.W."/>
            <person name="Binder M."/>
            <person name="Choi C."/>
            <person name="Clum A."/>
            <person name="Copeland A."/>
            <person name="Grisel N."/>
            <person name="Haridas S."/>
            <person name="Kipfer T."/>
            <person name="LaButti K."/>
            <person name="Lindquist E."/>
            <person name="Lipzen A."/>
            <person name="Maire R."/>
            <person name="Meier B."/>
            <person name="Mihaltcheva S."/>
            <person name="Molinier V."/>
            <person name="Murat C."/>
            <person name="Poggeler S."/>
            <person name="Quandt C.A."/>
            <person name="Sperisen C."/>
            <person name="Tritt A."/>
            <person name="Tisserant E."/>
            <person name="Crous P.W."/>
            <person name="Henrissat B."/>
            <person name="Nehls U."/>
            <person name="Egli S."/>
            <person name="Spatafora J.W."/>
            <person name="Grigoriev I.V."/>
            <person name="Martin F.M."/>
        </authorList>
    </citation>
    <scope>NUCLEOTIDE SEQUENCE [LARGE SCALE GENOMIC DNA]</scope>
    <source>
        <strain evidence="2 3">CBS 207.34</strain>
    </source>
</reference>
<name>A0A8E2JSS0_9PEZI</name>
<feature type="compositionally biased region" description="Low complexity" evidence="1">
    <location>
        <begin position="78"/>
        <end position="96"/>
    </location>
</feature>
<dbReference type="AlphaFoldDB" id="A0A8E2JSS0"/>
<dbReference type="EMBL" id="KV749724">
    <property type="protein sequence ID" value="OCL08057.1"/>
    <property type="molecule type" value="Genomic_DNA"/>
</dbReference>
<gene>
    <name evidence="2" type="ORF">AOQ84DRAFT_354690</name>
</gene>
<feature type="compositionally biased region" description="Basic and acidic residues" evidence="1">
    <location>
        <begin position="41"/>
        <end position="51"/>
    </location>
</feature>
<accession>A0A8E2JSS0</accession>